<feature type="chain" id="PRO_5003445902" evidence="1">
    <location>
        <begin position="20"/>
        <end position="286"/>
    </location>
</feature>
<dbReference type="OMA" id="ARNFHAN"/>
<dbReference type="KEGG" id="cmt:CCM_02240"/>
<organism evidence="2 3">
    <name type="scientific">Cordyceps militaris (strain CM01)</name>
    <name type="common">Caterpillar fungus</name>
    <dbReference type="NCBI Taxonomy" id="983644"/>
    <lineage>
        <taxon>Eukaryota</taxon>
        <taxon>Fungi</taxon>
        <taxon>Dikarya</taxon>
        <taxon>Ascomycota</taxon>
        <taxon>Pezizomycotina</taxon>
        <taxon>Sordariomycetes</taxon>
        <taxon>Hypocreomycetidae</taxon>
        <taxon>Hypocreales</taxon>
        <taxon>Cordycipitaceae</taxon>
        <taxon>Cordyceps</taxon>
    </lineage>
</organism>
<evidence type="ECO:0000313" key="3">
    <source>
        <dbReference type="Proteomes" id="UP000001610"/>
    </source>
</evidence>
<dbReference type="VEuPathDB" id="FungiDB:CCM_02240"/>
<sequence length="286" mass="27910">MKVSTTSLLLASLCGSAFAAPVTADVDADVHARGLLDGSTLQSVTSGSPAGLGNLAGATGGLDNALSGVTGQTGSGLLGRDIDVDARVDARSAVDGLVPAGKATDVSGLLSQTGAVGGPLVHAPIDVNINSRSADAAVDATVDAKISAAVDAKVTAVVDAKVDAKVTAIVDAKVDAAVNAKVTAVIDAKVAAIVDAKVAAAVNAKVDATIDAKVTAAVNAKVSAKVEARNFHANANALVGKLVDATGKAAVTPFPQNPPVDIDVDAAVAVNGIVGGAEHKLPLRSL</sequence>
<dbReference type="eggNOG" id="ENOG502QT1I">
    <property type="taxonomic scope" value="Eukaryota"/>
</dbReference>
<evidence type="ECO:0000313" key="2">
    <source>
        <dbReference type="EMBL" id="EGX93969.1"/>
    </source>
</evidence>
<keyword evidence="1" id="KW-0732">Signal</keyword>
<dbReference type="HOGENOM" id="CLU_973225_0_0_1"/>
<gene>
    <name evidence="2" type="ORF">CCM_02240</name>
</gene>
<proteinExistence type="predicted"/>
<feature type="signal peptide" evidence="1">
    <location>
        <begin position="1"/>
        <end position="19"/>
    </location>
</feature>
<evidence type="ECO:0000256" key="1">
    <source>
        <dbReference type="SAM" id="SignalP"/>
    </source>
</evidence>
<dbReference type="Proteomes" id="UP000001610">
    <property type="component" value="Unassembled WGS sequence"/>
</dbReference>
<keyword evidence="3" id="KW-1185">Reference proteome</keyword>
<dbReference type="RefSeq" id="XP_006667455.1">
    <property type="nucleotide sequence ID" value="XM_006667392.1"/>
</dbReference>
<dbReference type="InParanoid" id="G3J8N4"/>
<accession>G3J8N4</accession>
<dbReference type="GeneID" id="18164267"/>
<dbReference type="EMBL" id="JH126400">
    <property type="protein sequence ID" value="EGX93969.1"/>
    <property type="molecule type" value="Genomic_DNA"/>
</dbReference>
<protein>
    <submittedName>
        <fullName evidence="2">Uncharacterized protein</fullName>
    </submittedName>
</protein>
<name>G3J8N4_CORMM</name>
<dbReference type="AlphaFoldDB" id="G3J8N4"/>
<reference evidence="2 3" key="1">
    <citation type="journal article" date="2011" name="Genome Biol.">
        <title>Genome sequence of the insect pathogenic fungus Cordyceps militaris, a valued traditional Chinese medicine.</title>
        <authorList>
            <person name="Zheng P."/>
            <person name="Xia Y."/>
            <person name="Xiao G."/>
            <person name="Xiong C."/>
            <person name="Hu X."/>
            <person name="Zhang S."/>
            <person name="Zheng H."/>
            <person name="Huang Y."/>
            <person name="Zhou Y."/>
            <person name="Wang S."/>
            <person name="Zhao G.P."/>
            <person name="Liu X."/>
            <person name="St Leger R.J."/>
            <person name="Wang C."/>
        </authorList>
    </citation>
    <scope>NUCLEOTIDE SEQUENCE [LARGE SCALE GENOMIC DNA]</scope>
    <source>
        <strain evidence="2 3">CM01</strain>
    </source>
</reference>